<dbReference type="Gene3D" id="3.40.50.1010">
    <property type="entry name" value="5'-nuclease"/>
    <property type="match status" value="1"/>
</dbReference>
<dbReference type="EMBL" id="NRSJ01000019">
    <property type="protein sequence ID" value="MBK1705161.1"/>
    <property type="molecule type" value="Genomic_DNA"/>
</dbReference>
<sequence>MQARCFPLPVQARAGLPGPLITNLAVITEVVYVLDFAAQAQRDFLLWAESALVLETETVSDLPADFADASLVALCERRRITRVASVDSDFTVYRMQDRRGFSNLFHAPG</sequence>
<keyword evidence="2" id="KW-1185">Reference proteome</keyword>
<dbReference type="Proteomes" id="UP001296776">
    <property type="component" value="Unassembled WGS sequence"/>
</dbReference>
<dbReference type="InterPro" id="IPR029060">
    <property type="entry name" value="PIN-like_dom_sf"/>
</dbReference>
<evidence type="ECO:0000313" key="2">
    <source>
        <dbReference type="Proteomes" id="UP001296776"/>
    </source>
</evidence>
<dbReference type="SUPFAM" id="SSF88723">
    <property type="entry name" value="PIN domain-like"/>
    <property type="match status" value="1"/>
</dbReference>
<comment type="caution">
    <text evidence="1">The sequence shown here is derived from an EMBL/GenBank/DDBJ whole genome shotgun (WGS) entry which is preliminary data.</text>
</comment>
<protein>
    <recommendedName>
        <fullName evidence="3">PIN domain-containing protein</fullName>
    </recommendedName>
</protein>
<gene>
    <name evidence="1" type="ORF">CKO40_11565</name>
</gene>
<evidence type="ECO:0000313" key="1">
    <source>
        <dbReference type="EMBL" id="MBK1705161.1"/>
    </source>
</evidence>
<accession>A0AAJ0U4J5</accession>
<name>A0AAJ0U4J5_9GAMM</name>
<dbReference type="AlphaFoldDB" id="A0AAJ0U4J5"/>
<dbReference type="RefSeq" id="WP_200346375.1">
    <property type="nucleotide sequence ID" value="NZ_NRSJ01000019.1"/>
</dbReference>
<evidence type="ECO:0008006" key="3">
    <source>
        <dbReference type="Google" id="ProtNLM"/>
    </source>
</evidence>
<proteinExistence type="predicted"/>
<reference evidence="1" key="2">
    <citation type="journal article" date="2020" name="Microorganisms">
        <title>Osmotic Adaptation and Compatible Solute Biosynthesis of Phototrophic Bacteria as Revealed from Genome Analyses.</title>
        <authorList>
            <person name="Imhoff J.F."/>
            <person name="Rahn T."/>
            <person name="Kunzel S."/>
            <person name="Keller A."/>
            <person name="Neulinger S.C."/>
        </authorList>
    </citation>
    <scope>NUCLEOTIDE SEQUENCE</scope>
    <source>
        <strain evidence="1">DSM 11080</strain>
    </source>
</reference>
<organism evidence="1 2">
    <name type="scientific">Halochromatium glycolicum</name>
    <dbReference type="NCBI Taxonomy" id="85075"/>
    <lineage>
        <taxon>Bacteria</taxon>
        <taxon>Pseudomonadati</taxon>
        <taxon>Pseudomonadota</taxon>
        <taxon>Gammaproteobacteria</taxon>
        <taxon>Chromatiales</taxon>
        <taxon>Chromatiaceae</taxon>
        <taxon>Halochromatium</taxon>
    </lineage>
</organism>
<reference evidence="1" key="1">
    <citation type="submission" date="2017-08" db="EMBL/GenBank/DDBJ databases">
        <authorList>
            <person name="Imhoff J.F."/>
            <person name="Rahn T."/>
            <person name="Kuenzel S."/>
            <person name="Neulinger S.C."/>
        </authorList>
    </citation>
    <scope>NUCLEOTIDE SEQUENCE</scope>
    <source>
        <strain evidence="1">DSM 11080</strain>
    </source>
</reference>